<dbReference type="AlphaFoldDB" id="A0AAE0F6E5"/>
<protein>
    <submittedName>
        <fullName evidence="1">Uncharacterized protein</fullName>
    </submittedName>
</protein>
<evidence type="ECO:0000313" key="2">
    <source>
        <dbReference type="Proteomes" id="UP001190700"/>
    </source>
</evidence>
<organism evidence="1 2">
    <name type="scientific">Cymbomonas tetramitiformis</name>
    <dbReference type="NCBI Taxonomy" id="36881"/>
    <lineage>
        <taxon>Eukaryota</taxon>
        <taxon>Viridiplantae</taxon>
        <taxon>Chlorophyta</taxon>
        <taxon>Pyramimonadophyceae</taxon>
        <taxon>Pyramimonadales</taxon>
        <taxon>Pyramimonadaceae</taxon>
        <taxon>Cymbomonas</taxon>
    </lineage>
</organism>
<proteinExistence type="predicted"/>
<sequence length="105" mass="11357">MPPISAVSECMLSAGGASCERRHGHPNASLERGEPDFCALPRCVSELENWHKRLEVSSFLRARAGEEKKKLDAACNPPPIATEWVFVCTARVPVITISSILAPAS</sequence>
<dbReference type="EMBL" id="LGRX02024904">
    <property type="protein sequence ID" value="KAK3253269.1"/>
    <property type="molecule type" value="Genomic_DNA"/>
</dbReference>
<accession>A0AAE0F6E5</accession>
<keyword evidence="2" id="KW-1185">Reference proteome</keyword>
<name>A0AAE0F6E5_9CHLO</name>
<comment type="caution">
    <text evidence="1">The sequence shown here is derived from an EMBL/GenBank/DDBJ whole genome shotgun (WGS) entry which is preliminary data.</text>
</comment>
<dbReference type="Proteomes" id="UP001190700">
    <property type="component" value="Unassembled WGS sequence"/>
</dbReference>
<gene>
    <name evidence="1" type="ORF">CYMTET_37474</name>
</gene>
<reference evidence="1 2" key="1">
    <citation type="journal article" date="2015" name="Genome Biol. Evol.">
        <title>Comparative Genomics of a Bacterivorous Green Alga Reveals Evolutionary Causalities and Consequences of Phago-Mixotrophic Mode of Nutrition.</title>
        <authorList>
            <person name="Burns J.A."/>
            <person name="Paasch A."/>
            <person name="Narechania A."/>
            <person name="Kim E."/>
        </authorList>
    </citation>
    <scope>NUCLEOTIDE SEQUENCE [LARGE SCALE GENOMIC DNA]</scope>
    <source>
        <strain evidence="1 2">PLY_AMNH</strain>
    </source>
</reference>
<evidence type="ECO:0000313" key="1">
    <source>
        <dbReference type="EMBL" id="KAK3253269.1"/>
    </source>
</evidence>